<keyword evidence="2" id="KW-1185">Reference proteome</keyword>
<dbReference type="RefSeq" id="WP_127788134.1">
    <property type="nucleotide sequence ID" value="NZ_SACL01000004.1"/>
</dbReference>
<dbReference type="OrthoDB" id="7282527at2"/>
<evidence type="ECO:0000313" key="1">
    <source>
        <dbReference type="EMBL" id="RVT96201.1"/>
    </source>
</evidence>
<comment type="caution">
    <text evidence="1">The sequence shown here is derived from an EMBL/GenBank/DDBJ whole genome shotgun (WGS) entry which is preliminary data.</text>
</comment>
<proteinExistence type="predicted"/>
<reference evidence="1 2" key="1">
    <citation type="submission" date="2019-01" db="EMBL/GenBank/DDBJ databases">
        <authorList>
            <person name="Chen W.-M."/>
        </authorList>
    </citation>
    <scope>NUCLEOTIDE SEQUENCE [LARGE SCALE GENOMIC DNA]</scope>
    <source>
        <strain evidence="1 2">CCP-6</strain>
    </source>
</reference>
<dbReference type="Proteomes" id="UP000282957">
    <property type="component" value="Unassembled WGS sequence"/>
</dbReference>
<dbReference type="EMBL" id="SACL01000004">
    <property type="protein sequence ID" value="RVT96201.1"/>
    <property type="molecule type" value="Genomic_DNA"/>
</dbReference>
<evidence type="ECO:0000313" key="2">
    <source>
        <dbReference type="Proteomes" id="UP000282957"/>
    </source>
</evidence>
<dbReference type="AlphaFoldDB" id="A0A437MEW3"/>
<accession>A0A437MEW3</accession>
<protein>
    <submittedName>
        <fullName evidence="1">Uncharacterized protein</fullName>
    </submittedName>
</protein>
<organism evidence="1 2">
    <name type="scientific">Rhodovarius crocodyli</name>
    <dbReference type="NCBI Taxonomy" id="1979269"/>
    <lineage>
        <taxon>Bacteria</taxon>
        <taxon>Pseudomonadati</taxon>
        <taxon>Pseudomonadota</taxon>
        <taxon>Alphaproteobacteria</taxon>
        <taxon>Acetobacterales</taxon>
        <taxon>Roseomonadaceae</taxon>
        <taxon>Rhodovarius</taxon>
    </lineage>
</organism>
<name>A0A437MEW3_9PROT</name>
<gene>
    <name evidence="1" type="ORF">EOD42_13875</name>
</gene>
<sequence length="271" mass="28603">MSKSDSAMAAPDTAADSCHITIDLLSEWDWHEEGREWFRTKFPDGASYGETSEALLAENLRSDALWLDYRAIDAWGLRRDFVARAVTDMTRITQQAAGKALDSYAGRSECSIYSGRVASSAHAARLAVSTRFSNVATSGDASIVVSSGYADQIAACGDESVIAASGSCNRLAVSGDESSIAATGGDGCLASSGRSCRLAASGRSSRLAAAGPDSSLMLGPDSCGSAVWWDGVRYRFATCTTSEGELSPGEQRVRVGVRYRVSDTGQFEEDA</sequence>